<keyword evidence="2" id="KW-1185">Reference proteome</keyword>
<proteinExistence type="predicted"/>
<evidence type="ECO:0000313" key="1">
    <source>
        <dbReference type="EMBL" id="MCW6511502.1"/>
    </source>
</evidence>
<dbReference type="AlphaFoldDB" id="A0AA41Z8X4"/>
<reference evidence="1" key="1">
    <citation type="submission" date="2022-05" db="EMBL/GenBank/DDBJ databases">
        <authorList>
            <person name="Pankratov T."/>
        </authorList>
    </citation>
    <scope>NUCLEOTIDE SEQUENCE</scope>
    <source>
        <strain evidence="1">BP6-180914</strain>
    </source>
</reference>
<sequence length="129" mass="13846">MASGQAIPYSEKAFPKPCYRLLRLGSGGSRLHLPQVAALPTLIVAQSSPLLLQGLHPHLMLVFRFDKLPAEHAFEQRRALSIGLGDAGEIVRIPEAGLDDLGLQPCPFCDGKDLPLDVDGHEATPIAFG</sequence>
<comment type="caution">
    <text evidence="1">The sequence shown here is derived from an EMBL/GenBank/DDBJ whole genome shotgun (WGS) entry which is preliminary data.</text>
</comment>
<dbReference type="EMBL" id="JAMOIM010000027">
    <property type="protein sequence ID" value="MCW6511502.1"/>
    <property type="molecule type" value="Genomic_DNA"/>
</dbReference>
<accession>A0AA41Z8X4</accession>
<organism evidence="1 2">
    <name type="scientific">Lichenifustis flavocetrariae</name>
    <dbReference type="NCBI Taxonomy" id="2949735"/>
    <lineage>
        <taxon>Bacteria</taxon>
        <taxon>Pseudomonadati</taxon>
        <taxon>Pseudomonadota</taxon>
        <taxon>Alphaproteobacteria</taxon>
        <taxon>Hyphomicrobiales</taxon>
        <taxon>Lichenihabitantaceae</taxon>
        <taxon>Lichenifustis</taxon>
    </lineage>
</organism>
<evidence type="ECO:0000313" key="2">
    <source>
        <dbReference type="Proteomes" id="UP001165667"/>
    </source>
</evidence>
<gene>
    <name evidence="1" type="ORF">M8523_26340</name>
</gene>
<dbReference type="Proteomes" id="UP001165667">
    <property type="component" value="Unassembled WGS sequence"/>
</dbReference>
<name>A0AA41Z8X4_9HYPH</name>
<dbReference type="RefSeq" id="WP_282587880.1">
    <property type="nucleotide sequence ID" value="NZ_JAMOIM010000027.1"/>
</dbReference>
<protein>
    <submittedName>
        <fullName evidence="1">Uncharacterized protein</fullName>
    </submittedName>
</protein>